<evidence type="ECO:0000313" key="2">
    <source>
        <dbReference type="Proteomes" id="UP001497535"/>
    </source>
</evidence>
<evidence type="ECO:0000313" key="1">
    <source>
        <dbReference type="EMBL" id="CAK5107136.1"/>
    </source>
</evidence>
<name>A0ACB1AW77_MELEN</name>
<dbReference type="EMBL" id="CAVMJV010000123">
    <property type="protein sequence ID" value="CAK5107136.1"/>
    <property type="molecule type" value="Genomic_DNA"/>
</dbReference>
<keyword evidence="2" id="KW-1185">Reference proteome</keyword>
<proteinExistence type="predicted"/>
<comment type="caution">
    <text evidence="1">The sequence shown here is derived from an EMBL/GenBank/DDBJ whole genome shotgun (WGS) entry which is preliminary data.</text>
</comment>
<reference evidence="1" key="1">
    <citation type="submission" date="2023-11" db="EMBL/GenBank/DDBJ databases">
        <authorList>
            <person name="Poullet M."/>
        </authorList>
    </citation>
    <scope>NUCLEOTIDE SEQUENCE</scope>
    <source>
        <strain evidence="1">E1834</strain>
    </source>
</reference>
<organism evidence="1 2">
    <name type="scientific">Meloidogyne enterolobii</name>
    <name type="common">Root-knot nematode worm</name>
    <name type="synonym">Meloidogyne mayaguensis</name>
    <dbReference type="NCBI Taxonomy" id="390850"/>
    <lineage>
        <taxon>Eukaryota</taxon>
        <taxon>Metazoa</taxon>
        <taxon>Ecdysozoa</taxon>
        <taxon>Nematoda</taxon>
        <taxon>Chromadorea</taxon>
        <taxon>Rhabditida</taxon>
        <taxon>Tylenchina</taxon>
        <taxon>Tylenchomorpha</taxon>
        <taxon>Tylenchoidea</taxon>
        <taxon>Meloidogynidae</taxon>
        <taxon>Meloidogyninae</taxon>
        <taxon>Meloidogyne</taxon>
    </lineage>
</organism>
<protein>
    <submittedName>
        <fullName evidence="1">Uncharacterized protein</fullName>
    </submittedName>
</protein>
<gene>
    <name evidence="1" type="ORF">MENTE1834_LOCUS43625</name>
</gene>
<sequence length="90" mass="10584">MAKCHLFTTLQSSPFFNFPFIHVFVLLFCPTFKNESLSRSASSFLGILYFLSNDLDNENLKKNQEKKNVTRAIYLFFPFLFIHRLGIKKI</sequence>
<accession>A0ACB1AW77</accession>
<dbReference type="Proteomes" id="UP001497535">
    <property type="component" value="Unassembled WGS sequence"/>
</dbReference>